<gene>
    <name evidence="1" type="ORF">WA026_006440</name>
</gene>
<protein>
    <recommendedName>
        <fullName evidence="3">HAT C-terminal dimerisation domain-containing protein</fullName>
    </recommendedName>
</protein>
<dbReference type="Proteomes" id="UP001431783">
    <property type="component" value="Unassembled WGS sequence"/>
</dbReference>
<dbReference type="PANTHER" id="PTHR45913:SF19">
    <property type="entry name" value="LOW QUALITY PROTEIN: ZINC FINGER BED DOMAIN-CONTAINING PROTEIN 5-LIKE"/>
    <property type="match status" value="1"/>
</dbReference>
<dbReference type="AlphaFoldDB" id="A0AAW1TK46"/>
<dbReference type="PANTHER" id="PTHR45913">
    <property type="entry name" value="EPM2A-INTERACTING PROTEIN 1"/>
    <property type="match status" value="1"/>
</dbReference>
<accession>A0AAW1TK46</accession>
<organism evidence="1 2">
    <name type="scientific">Henosepilachna vigintioctopunctata</name>
    <dbReference type="NCBI Taxonomy" id="420089"/>
    <lineage>
        <taxon>Eukaryota</taxon>
        <taxon>Metazoa</taxon>
        <taxon>Ecdysozoa</taxon>
        <taxon>Arthropoda</taxon>
        <taxon>Hexapoda</taxon>
        <taxon>Insecta</taxon>
        <taxon>Pterygota</taxon>
        <taxon>Neoptera</taxon>
        <taxon>Endopterygota</taxon>
        <taxon>Coleoptera</taxon>
        <taxon>Polyphaga</taxon>
        <taxon>Cucujiformia</taxon>
        <taxon>Coccinelloidea</taxon>
        <taxon>Coccinellidae</taxon>
        <taxon>Epilachninae</taxon>
        <taxon>Epilachnini</taxon>
        <taxon>Henosepilachna</taxon>
    </lineage>
</organism>
<proteinExistence type="predicted"/>
<evidence type="ECO:0000313" key="2">
    <source>
        <dbReference type="Proteomes" id="UP001431783"/>
    </source>
</evidence>
<reference evidence="1 2" key="1">
    <citation type="submission" date="2023-03" db="EMBL/GenBank/DDBJ databases">
        <title>Genome insight into feeding habits of ladybird beetles.</title>
        <authorList>
            <person name="Li H.-S."/>
            <person name="Huang Y.-H."/>
            <person name="Pang H."/>
        </authorList>
    </citation>
    <scope>NUCLEOTIDE SEQUENCE [LARGE SCALE GENOMIC DNA]</scope>
    <source>
        <strain evidence="1">SYSU_2023b</strain>
        <tissue evidence="1">Whole body</tissue>
    </source>
</reference>
<comment type="caution">
    <text evidence="1">The sequence shown here is derived from an EMBL/GenBank/DDBJ whole genome shotgun (WGS) entry which is preliminary data.</text>
</comment>
<evidence type="ECO:0000313" key="1">
    <source>
        <dbReference type="EMBL" id="KAK9870355.1"/>
    </source>
</evidence>
<keyword evidence="2" id="KW-1185">Reference proteome</keyword>
<evidence type="ECO:0008006" key="3">
    <source>
        <dbReference type="Google" id="ProtNLM"/>
    </source>
</evidence>
<dbReference type="EMBL" id="JARQZJ010000002">
    <property type="protein sequence ID" value="KAK9870355.1"/>
    <property type="molecule type" value="Genomic_DNA"/>
</dbReference>
<name>A0AAW1TK46_9CUCU</name>
<sequence>MSISDEPQFKEVFEGSQRKSLILNHLNLTEEFKKYFSDTCDEGIYRLSTDPFNININSLPEALQEEGLEIKHDSSAKYDFDKMDKSSFWIKYFKVYPRVSQAAVRLYLPFSSACLCGKAFSTLVAIKTKFRNKLDVTSDLRCALTRISLLVKKMQAHSSH</sequence>